<keyword evidence="2 8" id="KW-0808">Transferase</keyword>
<dbReference type="SFLD" id="SFLDG01058">
    <property type="entry name" value="lipoyl_synthase_like"/>
    <property type="match status" value="1"/>
</dbReference>
<evidence type="ECO:0000313" key="11">
    <source>
        <dbReference type="Proteomes" id="UP001576774"/>
    </source>
</evidence>
<comment type="pathway">
    <text evidence="8">Protein modification; protein lipoylation via endogenous pathway; protein N(6)-(lipoyl)lysine from octanoyl-[acyl-carrier-protein]: step 2/2.</text>
</comment>
<keyword evidence="6 8" id="KW-0411">Iron-sulfur</keyword>
<evidence type="ECO:0000259" key="9">
    <source>
        <dbReference type="PROSITE" id="PS51918"/>
    </source>
</evidence>
<dbReference type="InterPro" id="IPR007197">
    <property type="entry name" value="rSAM"/>
</dbReference>
<keyword evidence="1 8" id="KW-0004">4Fe-4S</keyword>
<dbReference type="Gene3D" id="3.20.20.70">
    <property type="entry name" value="Aldolase class I"/>
    <property type="match status" value="1"/>
</dbReference>
<comment type="cofactor">
    <cofactor evidence="8">
        <name>[4Fe-4S] cluster</name>
        <dbReference type="ChEBI" id="CHEBI:49883"/>
    </cofactor>
    <text evidence="8">Binds 2 [4Fe-4S] clusters per subunit. One cluster is coordinated with 3 cysteines and an exchangeable S-adenosyl-L-methionine.</text>
</comment>
<dbReference type="InterPro" id="IPR006638">
    <property type="entry name" value="Elp3/MiaA/NifB-like_rSAM"/>
</dbReference>
<evidence type="ECO:0000256" key="7">
    <source>
        <dbReference type="ARBA" id="ARBA00047326"/>
    </source>
</evidence>
<gene>
    <name evidence="8" type="primary">lipA</name>
    <name evidence="10" type="ORF">ACE1CC_23310</name>
</gene>
<proteinExistence type="inferred from homology"/>
<dbReference type="HAMAP" id="MF_00206">
    <property type="entry name" value="Lipoyl_synth"/>
    <property type="match status" value="1"/>
</dbReference>
<evidence type="ECO:0000256" key="5">
    <source>
        <dbReference type="ARBA" id="ARBA00023004"/>
    </source>
</evidence>
<feature type="binding site" evidence="8">
    <location>
        <position position="86"/>
    </location>
    <ligand>
        <name>[4Fe-4S] cluster</name>
        <dbReference type="ChEBI" id="CHEBI:49883"/>
        <label>2</label>
        <note>4Fe-4S-S-AdoMet</note>
    </ligand>
</feature>
<accession>A0ABV4XBJ6</accession>
<feature type="binding site" evidence="8">
    <location>
        <position position="82"/>
    </location>
    <ligand>
        <name>[4Fe-4S] cluster</name>
        <dbReference type="ChEBI" id="CHEBI:49883"/>
        <label>2</label>
        <note>4Fe-4S-S-AdoMet</note>
    </ligand>
</feature>
<dbReference type="SUPFAM" id="SSF102114">
    <property type="entry name" value="Radical SAM enzymes"/>
    <property type="match status" value="1"/>
</dbReference>
<keyword evidence="4 8" id="KW-0479">Metal-binding</keyword>
<dbReference type="SFLD" id="SFLDF00271">
    <property type="entry name" value="lipoyl_synthase"/>
    <property type="match status" value="1"/>
</dbReference>
<feature type="binding site" evidence="8">
    <location>
        <position position="67"/>
    </location>
    <ligand>
        <name>[4Fe-4S] cluster</name>
        <dbReference type="ChEBI" id="CHEBI:49883"/>
        <label>1</label>
    </ligand>
</feature>
<dbReference type="Pfam" id="PF04055">
    <property type="entry name" value="Radical_SAM"/>
    <property type="match status" value="1"/>
</dbReference>
<feature type="binding site" evidence="8">
    <location>
        <position position="89"/>
    </location>
    <ligand>
        <name>[4Fe-4S] cluster</name>
        <dbReference type="ChEBI" id="CHEBI:49883"/>
        <label>2</label>
        <note>4Fe-4S-S-AdoMet</note>
    </ligand>
</feature>
<comment type="function">
    <text evidence="8">Catalyzes the radical-mediated insertion of two sulfur atoms into the C-6 and C-8 positions of the octanoyl moiety bound to the lipoyl domains of lipoate-dependent enzymes, thereby converting the octanoylated domains into lipoylated derivatives.</text>
</comment>
<keyword evidence="3 8" id="KW-0949">S-adenosyl-L-methionine</keyword>
<dbReference type="EC" id="2.8.1.8" evidence="8"/>
<keyword evidence="11" id="KW-1185">Reference proteome</keyword>
<comment type="subcellular location">
    <subcellularLocation>
        <location evidence="8">Cytoplasm</location>
    </subcellularLocation>
</comment>
<dbReference type="RefSeq" id="WP_413272826.1">
    <property type="nucleotide sequence ID" value="NZ_JBHFNQ010000181.1"/>
</dbReference>
<comment type="caution">
    <text evidence="10">The sequence shown here is derived from an EMBL/GenBank/DDBJ whole genome shotgun (WGS) entry which is preliminary data.</text>
</comment>
<dbReference type="EMBL" id="JBHFNQ010000181">
    <property type="protein sequence ID" value="MFB2879792.1"/>
    <property type="molecule type" value="Genomic_DNA"/>
</dbReference>
<name>A0ABV4XBJ6_9CYAN</name>
<evidence type="ECO:0000313" key="10">
    <source>
        <dbReference type="EMBL" id="MFB2879792.1"/>
    </source>
</evidence>
<evidence type="ECO:0000256" key="2">
    <source>
        <dbReference type="ARBA" id="ARBA00022679"/>
    </source>
</evidence>
<dbReference type="InterPro" id="IPR003698">
    <property type="entry name" value="Lipoyl_synth"/>
</dbReference>
<comment type="catalytic activity">
    <reaction evidence="7 8">
        <text>[[Fe-S] cluster scaffold protein carrying a second [4Fe-4S](2+) cluster] + N(6)-octanoyl-L-lysyl-[protein] + 2 oxidized [2Fe-2S]-[ferredoxin] + 2 S-adenosyl-L-methionine + 4 H(+) = [[Fe-S] cluster scaffold protein] + N(6)-[(R)-dihydrolipoyl]-L-lysyl-[protein] + 4 Fe(3+) + 2 hydrogen sulfide + 2 5'-deoxyadenosine + 2 L-methionine + 2 reduced [2Fe-2S]-[ferredoxin]</text>
        <dbReference type="Rhea" id="RHEA:16585"/>
        <dbReference type="Rhea" id="RHEA-COMP:9928"/>
        <dbReference type="Rhea" id="RHEA-COMP:10000"/>
        <dbReference type="Rhea" id="RHEA-COMP:10001"/>
        <dbReference type="Rhea" id="RHEA-COMP:10475"/>
        <dbReference type="Rhea" id="RHEA-COMP:14568"/>
        <dbReference type="Rhea" id="RHEA-COMP:14569"/>
        <dbReference type="ChEBI" id="CHEBI:15378"/>
        <dbReference type="ChEBI" id="CHEBI:17319"/>
        <dbReference type="ChEBI" id="CHEBI:29034"/>
        <dbReference type="ChEBI" id="CHEBI:29919"/>
        <dbReference type="ChEBI" id="CHEBI:33722"/>
        <dbReference type="ChEBI" id="CHEBI:33737"/>
        <dbReference type="ChEBI" id="CHEBI:33738"/>
        <dbReference type="ChEBI" id="CHEBI:57844"/>
        <dbReference type="ChEBI" id="CHEBI:59789"/>
        <dbReference type="ChEBI" id="CHEBI:78809"/>
        <dbReference type="ChEBI" id="CHEBI:83100"/>
        <dbReference type="EC" id="2.8.1.8"/>
    </reaction>
</comment>
<evidence type="ECO:0000256" key="4">
    <source>
        <dbReference type="ARBA" id="ARBA00022723"/>
    </source>
</evidence>
<dbReference type="PROSITE" id="PS51918">
    <property type="entry name" value="RADICAL_SAM"/>
    <property type="match status" value="1"/>
</dbReference>
<evidence type="ECO:0000256" key="8">
    <source>
        <dbReference type="HAMAP-Rule" id="MF_00206"/>
    </source>
</evidence>
<feature type="binding site" evidence="8">
    <location>
        <position position="61"/>
    </location>
    <ligand>
        <name>[4Fe-4S] cluster</name>
        <dbReference type="ChEBI" id="CHEBI:49883"/>
        <label>1</label>
    </ligand>
</feature>
<evidence type="ECO:0000256" key="1">
    <source>
        <dbReference type="ARBA" id="ARBA00022485"/>
    </source>
</evidence>
<feature type="domain" description="Radical SAM core" evidence="9">
    <location>
        <begin position="68"/>
        <end position="319"/>
    </location>
</feature>
<dbReference type="SFLD" id="SFLDS00029">
    <property type="entry name" value="Radical_SAM"/>
    <property type="match status" value="1"/>
</dbReference>
<dbReference type="SMART" id="SM00729">
    <property type="entry name" value="Elp3"/>
    <property type="match status" value="1"/>
</dbReference>
<keyword evidence="8" id="KW-0963">Cytoplasm</keyword>
<keyword evidence="5 8" id="KW-0408">Iron</keyword>
<dbReference type="PANTHER" id="PTHR10949">
    <property type="entry name" value="LIPOYL SYNTHASE"/>
    <property type="match status" value="1"/>
</dbReference>
<dbReference type="PANTHER" id="PTHR10949:SF0">
    <property type="entry name" value="LIPOYL SYNTHASE, MITOCHONDRIAL"/>
    <property type="match status" value="1"/>
</dbReference>
<dbReference type="NCBIfam" id="NF009544">
    <property type="entry name" value="PRK12928.1"/>
    <property type="match status" value="1"/>
</dbReference>
<dbReference type="Proteomes" id="UP001576774">
    <property type="component" value="Unassembled WGS sequence"/>
</dbReference>
<dbReference type="InterPro" id="IPR058240">
    <property type="entry name" value="rSAM_sf"/>
</dbReference>
<evidence type="ECO:0000256" key="6">
    <source>
        <dbReference type="ARBA" id="ARBA00023014"/>
    </source>
</evidence>
<dbReference type="InterPro" id="IPR013785">
    <property type="entry name" value="Aldolase_TIM"/>
</dbReference>
<dbReference type="PIRSF" id="PIRSF005963">
    <property type="entry name" value="Lipoyl_synth"/>
    <property type="match status" value="1"/>
</dbReference>
<dbReference type="CDD" id="cd01335">
    <property type="entry name" value="Radical_SAM"/>
    <property type="match status" value="1"/>
</dbReference>
<evidence type="ECO:0000256" key="3">
    <source>
        <dbReference type="ARBA" id="ARBA00022691"/>
    </source>
</evidence>
<sequence length="335" mass="37405">MSSETNPTVISGFVNSQMRQEIEAMPPWLRQRGIGKASEISTVQRIIKQRQIHTICEEGRCPNRGECYSQKTATFLLMGPTCTRACAFCQVDKGHAPMPLDPDEPQKVAESVQLLGLRYVVLTSVARDDLPDGGAGWFVATMEAIRQLNRETQIEVLTPDFWGGLLGQGDKGTRGQGEEESVLDPGNLGVKISLEEKQYQRIATVVKAKPACYNHNIETVRRLQNPVRRGAKYDRSLNVLRIVKNLDPNIPTKSGLMLGHGETEAEIIEAMKDLRAVGCDRITLGQYLRPSLEHLPVQKYWTPEEFERLGAIAHELGFSHVRSGPLVRSSYHAFE</sequence>
<organism evidence="10 11">
    <name type="scientific">Floridaenema aerugineum BLCC-F46</name>
    <dbReference type="NCBI Taxonomy" id="3153654"/>
    <lineage>
        <taxon>Bacteria</taxon>
        <taxon>Bacillati</taxon>
        <taxon>Cyanobacteriota</taxon>
        <taxon>Cyanophyceae</taxon>
        <taxon>Oscillatoriophycideae</taxon>
        <taxon>Aerosakkonematales</taxon>
        <taxon>Aerosakkonemataceae</taxon>
        <taxon>Floridanema</taxon>
        <taxon>Floridanema aerugineum</taxon>
    </lineage>
</organism>
<reference evidence="10 11" key="1">
    <citation type="submission" date="2024-09" db="EMBL/GenBank/DDBJ databases">
        <title>Floridaenema gen nov. (Aerosakkonemataceae, Aerosakkonematales ord. nov., Cyanobacteria) from benthic tropical and subtropical fresh waters, with the description of four new species.</title>
        <authorList>
            <person name="Moretto J.A."/>
            <person name="Berthold D.E."/>
            <person name="Lefler F.W."/>
            <person name="Huang I.-S."/>
            <person name="Laughinghouse H. IV."/>
        </authorList>
    </citation>
    <scope>NUCLEOTIDE SEQUENCE [LARGE SCALE GENOMIC DNA]</scope>
    <source>
        <strain evidence="10 11">BLCC-F46</strain>
    </source>
</reference>
<feature type="binding site" evidence="8">
    <location>
        <position position="56"/>
    </location>
    <ligand>
        <name>[4Fe-4S] cluster</name>
        <dbReference type="ChEBI" id="CHEBI:49883"/>
        <label>1</label>
    </ligand>
</feature>
<comment type="similarity">
    <text evidence="8">Belongs to the radical SAM superfamily. Lipoyl synthase family.</text>
</comment>
<protein>
    <recommendedName>
        <fullName evidence="8">Lipoyl synthase</fullName>
        <ecNumber evidence="8">2.8.1.8</ecNumber>
    </recommendedName>
    <alternativeName>
        <fullName evidence="8">Lip-syn</fullName>
        <shortName evidence="8">LS</shortName>
    </alternativeName>
    <alternativeName>
        <fullName evidence="8">Lipoate synthase</fullName>
    </alternativeName>
    <alternativeName>
        <fullName evidence="8">Lipoic acid synthase</fullName>
    </alternativeName>
    <alternativeName>
        <fullName evidence="8">Sulfur insertion protein LipA</fullName>
    </alternativeName>
</protein>
<feature type="binding site" evidence="8">
    <location>
        <position position="330"/>
    </location>
    <ligand>
        <name>[4Fe-4S] cluster</name>
        <dbReference type="ChEBI" id="CHEBI:49883"/>
        <label>1</label>
    </ligand>
</feature>